<dbReference type="EMBL" id="GGEC01077073">
    <property type="protein sequence ID" value="MBX57557.1"/>
    <property type="molecule type" value="Transcribed_RNA"/>
</dbReference>
<name>A0A2P2PS34_RHIMU</name>
<dbReference type="AlphaFoldDB" id="A0A2P2PS34"/>
<protein>
    <submittedName>
        <fullName evidence="1">Uncharacterized protein</fullName>
    </submittedName>
</protein>
<accession>A0A2P2PS34</accession>
<reference evidence="1" key="1">
    <citation type="submission" date="2018-02" db="EMBL/GenBank/DDBJ databases">
        <title>Rhizophora mucronata_Transcriptome.</title>
        <authorList>
            <person name="Meera S.P."/>
            <person name="Sreeshan A."/>
            <person name="Augustine A."/>
        </authorList>
    </citation>
    <scope>NUCLEOTIDE SEQUENCE</scope>
    <source>
        <tissue evidence="1">Leaf</tissue>
    </source>
</reference>
<organism evidence="1">
    <name type="scientific">Rhizophora mucronata</name>
    <name type="common">Asiatic mangrove</name>
    <dbReference type="NCBI Taxonomy" id="61149"/>
    <lineage>
        <taxon>Eukaryota</taxon>
        <taxon>Viridiplantae</taxon>
        <taxon>Streptophyta</taxon>
        <taxon>Embryophyta</taxon>
        <taxon>Tracheophyta</taxon>
        <taxon>Spermatophyta</taxon>
        <taxon>Magnoliopsida</taxon>
        <taxon>eudicotyledons</taxon>
        <taxon>Gunneridae</taxon>
        <taxon>Pentapetalae</taxon>
        <taxon>rosids</taxon>
        <taxon>fabids</taxon>
        <taxon>Malpighiales</taxon>
        <taxon>Rhizophoraceae</taxon>
        <taxon>Rhizophora</taxon>
    </lineage>
</organism>
<proteinExistence type="predicted"/>
<evidence type="ECO:0000313" key="1">
    <source>
        <dbReference type="EMBL" id="MBX57557.1"/>
    </source>
</evidence>
<sequence length="77" mass="8609">MGLETVGDLVLHIILMKLGPKDTARVACISMQLCVLALRSLSGPTFFCKTLISLSLLILKETLHFLSRYPPFFTQKK</sequence>